<dbReference type="AlphaFoldDB" id="Q83WF3"/>
<dbReference type="PANTHER" id="PTHR43000">
    <property type="entry name" value="DTDP-D-GLUCOSE 4,6-DEHYDRATASE-RELATED"/>
    <property type="match status" value="1"/>
</dbReference>
<dbReference type="InterPro" id="IPR036291">
    <property type="entry name" value="NAD(P)-bd_dom_sf"/>
</dbReference>
<dbReference type="SUPFAM" id="SSF51735">
    <property type="entry name" value="NAD(P)-binding Rossmann-fold domains"/>
    <property type="match status" value="1"/>
</dbReference>
<dbReference type="KEGG" id="ag:BAC57025"/>
<reference evidence="3" key="1">
    <citation type="journal article" date="2003" name="FEMS Microbiol. Lett.">
        <title>Organization of the biosynthetic gene cluster for the polyketide macrolide mycinamicin in Micromonospora griseorubida.</title>
        <authorList>
            <person name="Anzai Y."/>
            <person name="Saito N."/>
            <person name="Tanaka M."/>
            <person name="Kinoshita K."/>
            <person name="Koyama Y."/>
            <person name="Kato F."/>
        </authorList>
    </citation>
    <scope>NUCLEOTIDE SEQUENCE</scope>
</reference>
<feature type="domain" description="NAD-dependent epimerase/dehydratase" evidence="2">
    <location>
        <begin position="11"/>
        <end position="253"/>
    </location>
</feature>
<accession>Q83WF3</accession>
<organism evidence="3">
    <name type="scientific">Micromonospora griseorubida</name>
    <dbReference type="NCBI Taxonomy" id="28040"/>
    <lineage>
        <taxon>Bacteria</taxon>
        <taxon>Bacillati</taxon>
        <taxon>Actinomycetota</taxon>
        <taxon>Actinomycetes</taxon>
        <taxon>Micromonosporales</taxon>
        <taxon>Micromonosporaceae</taxon>
        <taxon>Micromonospora</taxon>
    </lineage>
</organism>
<evidence type="ECO:0000313" key="3">
    <source>
        <dbReference type="EMBL" id="BAC57025.1"/>
    </source>
</evidence>
<sequence length="327" mass="36234">MTRDRWANRSVVVTGALGFIGSHFVEELAARGADVLGLYRSEHRAVRDELSAHDRVRLLPVDLLDERRLRQVFEHEASGAQTIVHCAALDGNAAYKRAHSAEILDANLRVASNLLNCVRDFGVEDVTVLSSAEAYCGPTASPAREDDARCRTVRSGENGYVLSKLITEILAEQYRRQYGFGVHLVRPANVYGPRDSFDGPASRVIPAMIARAESGGEIEIWGDGQQTRSFVYVTDLVRAALALVETGKFHSLNVTTDETVSMLDLARVVFSVTGRTARIHHKPAQPVGAPGAVLDTTRMREVVDYTPRTLREGLEETVRWYRHRIGR</sequence>
<dbReference type="InterPro" id="IPR001509">
    <property type="entry name" value="Epimerase_deHydtase"/>
</dbReference>
<protein>
    <submittedName>
        <fullName evidence="3">4-ketoreductase</fullName>
    </submittedName>
</protein>
<proteinExistence type="inferred from homology"/>
<dbReference type="Gene3D" id="3.40.50.720">
    <property type="entry name" value="NAD(P)-binding Rossmann-like Domain"/>
    <property type="match status" value="1"/>
</dbReference>
<evidence type="ECO:0000256" key="1">
    <source>
        <dbReference type="ARBA" id="ARBA00007637"/>
    </source>
</evidence>
<comment type="similarity">
    <text evidence="1">Belongs to the NAD(P)-dependent epimerase/dehydratase family.</text>
</comment>
<gene>
    <name evidence="3" type="primary">mydI</name>
</gene>
<name>Q83WF3_MICGR</name>
<evidence type="ECO:0000259" key="2">
    <source>
        <dbReference type="Pfam" id="PF01370"/>
    </source>
</evidence>
<dbReference type="Pfam" id="PF01370">
    <property type="entry name" value="Epimerase"/>
    <property type="match status" value="1"/>
</dbReference>
<dbReference type="EMBL" id="AB089954">
    <property type="protein sequence ID" value="BAC57025.1"/>
    <property type="molecule type" value="Genomic_DNA"/>
</dbReference>